<evidence type="ECO:0000313" key="3">
    <source>
        <dbReference type="Proteomes" id="UP001140562"/>
    </source>
</evidence>
<gene>
    <name evidence="2" type="ORF">N0V87_006301</name>
</gene>
<sequence length="262" mass="29651">MNDHWKMPSAMKALGLNGDPQNEGEDNICYRVEHWNPKPAENGRQIPAINQWYNVDGTDYQATKAHYEFGIDRAGGALYSCFLDSPVYAAAFLWNNNRRPADPAKLPKLRAFSDVLWGYWSKANPDNKNVRYLFMMGISNDQTNTLIATCLHNKEETLKEWPGIEFHTKSDEGHALLGSPNGAAFAYFLMQHKAELGQKTITKVTMFRAETDDDLAFVDPHLVFHVEDAEKKGKKDEKPKDGTGKDDEGRRQGQRSSQVSKL</sequence>
<evidence type="ECO:0000256" key="1">
    <source>
        <dbReference type="SAM" id="MobiDB-lite"/>
    </source>
</evidence>
<keyword evidence="3" id="KW-1185">Reference proteome</keyword>
<reference evidence="2" key="1">
    <citation type="submission" date="2022-10" db="EMBL/GenBank/DDBJ databases">
        <title>Tapping the CABI collections for fungal endophytes: first genome assemblies for Collariella, Neodidymelliopsis, Ascochyta clinopodiicola, Didymella pomorum, Didymosphaeria variabile, Neocosmospora piperis and Neocucurbitaria cava.</title>
        <authorList>
            <person name="Hill R."/>
        </authorList>
    </citation>
    <scope>NUCLEOTIDE SEQUENCE</scope>
    <source>
        <strain evidence="2">IMI 360193</strain>
    </source>
</reference>
<name>A0A9W8WWX4_9PLEO</name>
<organism evidence="2 3">
    <name type="scientific">Didymella glomerata</name>
    <dbReference type="NCBI Taxonomy" id="749621"/>
    <lineage>
        <taxon>Eukaryota</taxon>
        <taxon>Fungi</taxon>
        <taxon>Dikarya</taxon>
        <taxon>Ascomycota</taxon>
        <taxon>Pezizomycotina</taxon>
        <taxon>Dothideomycetes</taxon>
        <taxon>Pleosporomycetidae</taxon>
        <taxon>Pleosporales</taxon>
        <taxon>Pleosporineae</taxon>
        <taxon>Didymellaceae</taxon>
        <taxon>Didymella</taxon>
    </lineage>
</organism>
<protein>
    <submittedName>
        <fullName evidence="2">Uncharacterized protein</fullName>
    </submittedName>
</protein>
<proteinExistence type="predicted"/>
<feature type="region of interest" description="Disordered" evidence="1">
    <location>
        <begin position="228"/>
        <end position="262"/>
    </location>
</feature>
<dbReference type="Proteomes" id="UP001140562">
    <property type="component" value="Unassembled WGS sequence"/>
</dbReference>
<dbReference type="EMBL" id="JAPEUV010000065">
    <property type="protein sequence ID" value="KAJ4335147.1"/>
    <property type="molecule type" value="Genomic_DNA"/>
</dbReference>
<feature type="compositionally biased region" description="Basic and acidic residues" evidence="1">
    <location>
        <begin position="228"/>
        <end position="251"/>
    </location>
</feature>
<dbReference type="AlphaFoldDB" id="A0A9W8WWX4"/>
<accession>A0A9W8WWX4</accession>
<dbReference type="OrthoDB" id="5337308at2759"/>
<comment type="caution">
    <text evidence="2">The sequence shown here is derived from an EMBL/GenBank/DDBJ whole genome shotgun (WGS) entry which is preliminary data.</text>
</comment>
<evidence type="ECO:0000313" key="2">
    <source>
        <dbReference type="EMBL" id="KAJ4335147.1"/>
    </source>
</evidence>